<dbReference type="InterPro" id="IPR016187">
    <property type="entry name" value="CTDL_fold"/>
</dbReference>
<evidence type="ECO:0000256" key="1">
    <source>
        <dbReference type="ARBA" id="ARBA00022734"/>
    </source>
</evidence>
<sequence length="287" mass="32582">MAKQENNGSMVTVGSRSLPLYPLVIRFLGLLNAILILTAIVIGIYCVKVSEESTPDQITAQGLIIEVKQLQIMQTEAVKAQKEAEQAVEKELRKHQQLKLQLGLNKTLIDSIQRSHEVLQVERATLKSNSSDMRESCGRCQSGWLLLNTSCYFHGKSASNPLKNWQDSRSDCIRRGADLAVINSLEEQVNLFEFLPKMDPSIRQWWSTQGGFWIGLTDIQTEGQWVWVNNVPLQNPGYWIIGEPNNHGEGPGQDCVAFINLRNPRKTFFDDPCEVRREWLCEMEPKV</sequence>
<dbReference type="PANTHER" id="PTHR22803">
    <property type="entry name" value="MANNOSE, PHOSPHOLIPASE, LECTIN RECEPTOR RELATED"/>
    <property type="match status" value="1"/>
</dbReference>
<keyword evidence="2" id="KW-0175">Coiled coil</keyword>
<keyword evidence="6" id="KW-1185">Reference proteome</keyword>
<dbReference type="SMART" id="SM00034">
    <property type="entry name" value="CLECT"/>
    <property type="match status" value="1"/>
</dbReference>
<organism evidence="5 6">
    <name type="scientific">Pagothenia borchgrevinki</name>
    <name type="common">Bald rockcod</name>
    <name type="synonym">Trematomus borchgrevinki</name>
    <dbReference type="NCBI Taxonomy" id="8213"/>
    <lineage>
        <taxon>Eukaryota</taxon>
        <taxon>Metazoa</taxon>
        <taxon>Chordata</taxon>
        <taxon>Craniata</taxon>
        <taxon>Vertebrata</taxon>
        <taxon>Euteleostomi</taxon>
        <taxon>Actinopterygii</taxon>
        <taxon>Neopterygii</taxon>
        <taxon>Teleostei</taxon>
        <taxon>Neoteleostei</taxon>
        <taxon>Acanthomorphata</taxon>
        <taxon>Eupercaria</taxon>
        <taxon>Perciformes</taxon>
        <taxon>Notothenioidei</taxon>
        <taxon>Nototheniidae</taxon>
        <taxon>Pagothenia</taxon>
    </lineage>
</organism>
<comment type="caution">
    <text evidence="5">The sequence shown here is derived from an EMBL/GenBank/DDBJ whole genome shotgun (WGS) entry which is preliminary data.</text>
</comment>
<dbReference type="SUPFAM" id="SSF56436">
    <property type="entry name" value="C-type lectin-like"/>
    <property type="match status" value="1"/>
</dbReference>
<dbReference type="GO" id="GO:0030246">
    <property type="term" value="F:carbohydrate binding"/>
    <property type="evidence" value="ECO:0007669"/>
    <property type="project" value="UniProtKB-KW"/>
</dbReference>
<dbReference type="EMBL" id="JBIYXZ010002082">
    <property type="protein sequence ID" value="KAL3049117.1"/>
    <property type="molecule type" value="Genomic_DNA"/>
</dbReference>
<evidence type="ECO:0000256" key="2">
    <source>
        <dbReference type="SAM" id="Coils"/>
    </source>
</evidence>
<protein>
    <recommendedName>
        <fullName evidence="4">C-type lectin domain-containing protein</fullName>
    </recommendedName>
</protein>
<name>A0ABD2G5N5_PAGBO</name>
<dbReference type="InterPro" id="IPR033989">
    <property type="entry name" value="CD209-like_CTLD"/>
</dbReference>
<dbReference type="Proteomes" id="UP001619887">
    <property type="component" value="Unassembled WGS sequence"/>
</dbReference>
<evidence type="ECO:0000256" key="3">
    <source>
        <dbReference type="SAM" id="Phobius"/>
    </source>
</evidence>
<dbReference type="PROSITE" id="PS50041">
    <property type="entry name" value="C_TYPE_LECTIN_2"/>
    <property type="match status" value="1"/>
</dbReference>
<feature type="domain" description="C-type lectin" evidence="4">
    <location>
        <begin position="147"/>
        <end position="282"/>
    </location>
</feature>
<evidence type="ECO:0000313" key="6">
    <source>
        <dbReference type="Proteomes" id="UP001619887"/>
    </source>
</evidence>
<dbReference type="Gene3D" id="3.10.100.10">
    <property type="entry name" value="Mannose-Binding Protein A, subunit A"/>
    <property type="match status" value="1"/>
</dbReference>
<proteinExistence type="predicted"/>
<keyword evidence="1" id="KW-0430">Lectin</keyword>
<feature type="transmembrane region" description="Helical" evidence="3">
    <location>
        <begin position="20"/>
        <end position="47"/>
    </location>
</feature>
<keyword evidence="3" id="KW-1133">Transmembrane helix</keyword>
<feature type="coiled-coil region" evidence="2">
    <location>
        <begin position="70"/>
        <end position="101"/>
    </location>
</feature>
<dbReference type="Pfam" id="PF00059">
    <property type="entry name" value="Lectin_C"/>
    <property type="match status" value="1"/>
</dbReference>
<accession>A0ABD2G5N5</accession>
<dbReference type="CDD" id="cd03590">
    <property type="entry name" value="CLECT_DC-SIGN_like"/>
    <property type="match status" value="1"/>
</dbReference>
<dbReference type="InterPro" id="IPR016186">
    <property type="entry name" value="C-type_lectin-like/link_sf"/>
</dbReference>
<keyword evidence="3" id="KW-0812">Transmembrane</keyword>
<dbReference type="AlphaFoldDB" id="A0ABD2G5N5"/>
<evidence type="ECO:0000313" key="5">
    <source>
        <dbReference type="EMBL" id="KAL3049117.1"/>
    </source>
</evidence>
<gene>
    <name evidence="5" type="ORF">OYC64_008573</name>
</gene>
<evidence type="ECO:0000259" key="4">
    <source>
        <dbReference type="PROSITE" id="PS50041"/>
    </source>
</evidence>
<keyword evidence="3" id="KW-0472">Membrane</keyword>
<dbReference type="InterPro" id="IPR050111">
    <property type="entry name" value="C-type_lectin/snaclec_domain"/>
</dbReference>
<reference evidence="5 6" key="2">
    <citation type="journal article" date="2024" name="G3 (Bethesda)">
        <title>The genome of the cryopelagic Antarctic bald notothen, Trematomus borchgrevinki.</title>
        <authorList>
            <person name="Rayamajhi N."/>
            <person name="Rivera-Colon A.G."/>
            <person name="Minhas B.F."/>
            <person name="Cheng C.C."/>
            <person name="Catchen J.M."/>
        </authorList>
    </citation>
    <scope>NUCLEOTIDE SEQUENCE [LARGE SCALE GENOMIC DNA]</scope>
    <source>
        <strain evidence="5">AGRC-2024</strain>
    </source>
</reference>
<reference evidence="5 6" key="1">
    <citation type="journal article" date="2022" name="G3 (Bethesda)">
        <title>Evaluating Illumina-, Nanopore-, and PacBio-based genome assembly strategies with the bald notothen, Trematomus borchgrevinki.</title>
        <authorList>
            <person name="Rayamajhi N."/>
            <person name="Cheng C.C."/>
            <person name="Catchen J.M."/>
        </authorList>
    </citation>
    <scope>NUCLEOTIDE SEQUENCE [LARGE SCALE GENOMIC DNA]</scope>
    <source>
        <strain evidence="5">AGRC-2024</strain>
    </source>
</reference>
<dbReference type="InterPro" id="IPR001304">
    <property type="entry name" value="C-type_lectin-like"/>
</dbReference>